<proteinExistence type="inferred from homology"/>
<keyword evidence="3 7" id="KW-0808">Transferase</keyword>
<dbReference type="InterPro" id="IPR008949">
    <property type="entry name" value="Isoprenoid_synthase_dom_sf"/>
</dbReference>
<dbReference type="Proteomes" id="UP000321562">
    <property type="component" value="Unassembled WGS sequence"/>
</dbReference>
<keyword evidence="9" id="KW-1185">Reference proteome</keyword>
<evidence type="ECO:0000313" key="8">
    <source>
        <dbReference type="EMBL" id="TXB64994.1"/>
    </source>
</evidence>
<comment type="cofactor">
    <cofactor evidence="1">
        <name>Mg(2+)</name>
        <dbReference type="ChEBI" id="CHEBI:18420"/>
    </cofactor>
</comment>
<comment type="caution">
    <text evidence="8">The sequence shown here is derived from an EMBL/GenBank/DDBJ whole genome shotgun (WGS) entry which is preliminary data.</text>
</comment>
<dbReference type="SFLD" id="SFLDS00005">
    <property type="entry name" value="Isoprenoid_Synthase_Type_I"/>
    <property type="match status" value="1"/>
</dbReference>
<evidence type="ECO:0000256" key="5">
    <source>
        <dbReference type="ARBA" id="ARBA00022842"/>
    </source>
</evidence>
<dbReference type="InterPro" id="IPR000092">
    <property type="entry name" value="Polyprenyl_synt"/>
</dbReference>
<organism evidence="8 9">
    <name type="scientific">Paracoccus aurantiacus</name>
    <dbReference type="NCBI Taxonomy" id="2599412"/>
    <lineage>
        <taxon>Bacteria</taxon>
        <taxon>Pseudomonadati</taxon>
        <taxon>Pseudomonadota</taxon>
        <taxon>Alphaproteobacteria</taxon>
        <taxon>Rhodobacterales</taxon>
        <taxon>Paracoccaceae</taxon>
        <taxon>Paracoccus</taxon>
    </lineage>
</organism>
<accession>A0A5C6RSR9</accession>
<gene>
    <name evidence="8" type="ORF">FQV27_16930</name>
</gene>
<dbReference type="GO" id="GO:0008299">
    <property type="term" value="P:isoprenoid biosynthetic process"/>
    <property type="evidence" value="ECO:0007669"/>
    <property type="project" value="UniProtKB-KW"/>
</dbReference>
<dbReference type="SUPFAM" id="SSF48576">
    <property type="entry name" value="Terpenoid synthases"/>
    <property type="match status" value="1"/>
</dbReference>
<evidence type="ECO:0000256" key="3">
    <source>
        <dbReference type="ARBA" id="ARBA00022679"/>
    </source>
</evidence>
<dbReference type="PANTHER" id="PTHR43281">
    <property type="entry name" value="FARNESYL DIPHOSPHATE SYNTHASE"/>
    <property type="match status" value="1"/>
</dbReference>
<evidence type="ECO:0000256" key="6">
    <source>
        <dbReference type="ARBA" id="ARBA00023229"/>
    </source>
</evidence>
<evidence type="ECO:0000256" key="1">
    <source>
        <dbReference type="ARBA" id="ARBA00001946"/>
    </source>
</evidence>
<name>A0A5C6RSR9_9RHOB</name>
<dbReference type="GO" id="GO:0046872">
    <property type="term" value="F:metal ion binding"/>
    <property type="evidence" value="ECO:0007669"/>
    <property type="project" value="UniProtKB-KW"/>
</dbReference>
<sequence>MSQMNDFINIRSHELQQNGLTDWTSEARSWRHAIDARLAELCPAFSCRVPALGRAMTDAVTAPGKRFRGVLMAMLSARLGVTSPALIDAACAVELIHTASLVIDDLPAMDGAVLRRAQPTTHVAHGEARAILAGIALMSEAFRILSALPGVYGATRAEAVAVLAEAVGPAGLCGGQDLDLHDGKSLASVTTEQDLKTGQLFDAAFRIVALINGCDEGQIAQLSVLSRGLGRAFQSYDDLLDVIGAGTGKTARRDRGASGPDKGLLAATGVEGAVHHYRAVRMALQTDFLSLWFDAQGVRDYVGAILPDDPPGPG</sequence>
<dbReference type="AlphaFoldDB" id="A0A5C6RSR9"/>
<keyword evidence="4" id="KW-0479">Metal-binding</keyword>
<evidence type="ECO:0000256" key="4">
    <source>
        <dbReference type="ARBA" id="ARBA00022723"/>
    </source>
</evidence>
<dbReference type="GO" id="GO:0004659">
    <property type="term" value="F:prenyltransferase activity"/>
    <property type="evidence" value="ECO:0007669"/>
    <property type="project" value="InterPro"/>
</dbReference>
<comment type="similarity">
    <text evidence="2 7">Belongs to the FPP/GGPP synthase family.</text>
</comment>
<evidence type="ECO:0000256" key="7">
    <source>
        <dbReference type="RuleBase" id="RU004466"/>
    </source>
</evidence>
<reference evidence="8 9" key="1">
    <citation type="submission" date="2019-08" db="EMBL/GenBank/DDBJ databases">
        <authorList>
            <person name="Ye J."/>
        </authorList>
    </citation>
    <scope>NUCLEOTIDE SEQUENCE [LARGE SCALE GENOMIC DNA]</scope>
    <source>
        <strain evidence="8 9">TK008</strain>
    </source>
</reference>
<evidence type="ECO:0000256" key="2">
    <source>
        <dbReference type="ARBA" id="ARBA00006706"/>
    </source>
</evidence>
<keyword evidence="6" id="KW-0414">Isoprene biosynthesis</keyword>
<dbReference type="Gene3D" id="1.10.600.10">
    <property type="entry name" value="Farnesyl Diphosphate Synthase"/>
    <property type="match status" value="1"/>
</dbReference>
<protein>
    <submittedName>
        <fullName evidence="8">Polyprenyl synthetase family protein</fullName>
    </submittedName>
</protein>
<evidence type="ECO:0000313" key="9">
    <source>
        <dbReference type="Proteomes" id="UP000321562"/>
    </source>
</evidence>
<dbReference type="EMBL" id="VOPL01000010">
    <property type="protein sequence ID" value="TXB64994.1"/>
    <property type="molecule type" value="Genomic_DNA"/>
</dbReference>
<dbReference type="Pfam" id="PF00348">
    <property type="entry name" value="polyprenyl_synt"/>
    <property type="match status" value="1"/>
</dbReference>
<dbReference type="PANTHER" id="PTHR43281:SF1">
    <property type="entry name" value="FARNESYL DIPHOSPHATE SYNTHASE"/>
    <property type="match status" value="1"/>
</dbReference>
<keyword evidence="5" id="KW-0460">Magnesium</keyword>